<protein>
    <submittedName>
        <fullName evidence="1">Uncharacterized protein</fullName>
    </submittedName>
</protein>
<reference evidence="1 2" key="1">
    <citation type="submission" date="2024-02" db="EMBL/GenBank/DDBJ databases">
        <title>De novo assembly and annotation of 12 fungi associated with fruit tree decline syndrome in Ontario, Canada.</title>
        <authorList>
            <person name="Sulman M."/>
            <person name="Ellouze W."/>
            <person name="Ilyukhin E."/>
        </authorList>
    </citation>
    <scope>NUCLEOTIDE SEQUENCE [LARGE SCALE GENOMIC DNA]</scope>
    <source>
        <strain evidence="1 2">M1-105</strain>
    </source>
</reference>
<evidence type="ECO:0000313" key="1">
    <source>
        <dbReference type="EMBL" id="KAL1619747.1"/>
    </source>
</evidence>
<keyword evidence="2" id="KW-1185">Reference proteome</keyword>
<evidence type="ECO:0000313" key="2">
    <source>
        <dbReference type="Proteomes" id="UP001521116"/>
    </source>
</evidence>
<accession>A0ABR3SFV7</accession>
<comment type="caution">
    <text evidence="1">The sequence shown here is derived from an EMBL/GenBank/DDBJ whole genome shotgun (WGS) entry which is preliminary data.</text>
</comment>
<dbReference type="Proteomes" id="UP001521116">
    <property type="component" value="Unassembled WGS sequence"/>
</dbReference>
<proteinExistence type="predicted"/>
<gene>
    <name evidence="1" type="ORF">SLS56_009948</name>
</gene>
<dbReference type="EMBL" id="JAJVDC020000181">
    <property type="protein sequence ID" value="KAL1619747.1"/>
    <property type="molecule type" value="Genomic_DNA"/>
</dbReference>
<organism evidence="1 2">
    <name type="scientific">Neofusicoccum ribis</name>
    <dbReference type="NCBI Taxonomy" id="45134"/>
    <lineage>
        <taxon>Eukaryota</taxon>
        <taxon>Fungi</taxon>
        <taxon>Dikarya</taxon>
        <taxon>Ascomycota</taxon>
        <taxon>Pezizomycotina</taxon>
        <taxon>Dothideomycetes</taxon>
        <taxon>Dothideomycetes incertae sedis</taxon>
        <taxon>Botryosphaeriales</taxon>
        <taxon>Botryosphaeriaceae</taxon>
        <taxon>Neofusicoccum</taxon>
    </lineage>
</organism>
<sequence>MSTLSALYSALEPPANLPYLSFELMRHYYYYVGLGYTLALAAERAQLTLGQSIPFKLASVADRYVSERTWSLAVIGRIAITAIIKAVG</sequence>
<name>A0ABR3SFV7_9PEZI</name>